<evidence type="ECO:0000256" key="7">
    <source>
        <dbReference type="SAM" id="MobiDB-lite"/>
    </source>
</evidence>
<dbReference type="GO" id="GO:0008270">
    <property type="term" value="F:zinc ion binding"/>
    <property type="evidence" value="ECO:0007669"/>
    <property type="project" value="InterPro"/>
</dbReference>
<evidence type="ECO:0000256" key="3">
    <source>
        <dbReference type="ARBA" id="ARBA00023015"/>
    </source>
</evidence>
<evidence type="ECO:0000256" key="6">
    <source>
        <dbReference type="ARBA" id="ARBA00023242"/>
    </source>
</evidence>
<dbReference type="AlphaFoldDB" id="A0AAN7HHA4"/>
<dbReference type="SMART" id="SM00066">
    <property type="entry name" value="GAL4"/>
    <property type="match status" value="1"/>
</dbReference>
<evidence type="ECO:0000313" key="9">
    <source>
        <dbReference type="EMBL" id="KAK4240439.1"/>
    </source>
</evidence>
<reference evidence="9" key="2">
    <citation type="submission" date="2023-05" db="EMBL/GenBank/DDBJ databases">
        <authorList>
            <consortium name="Lawrence Berkeley National Laboratory"/>
            <person name="Steindorff A."/>
            <person name="Hensen N."/>
            <person name="Bonometti L."/>
            <person name="Westerberg I."/>
            <person name="Brannstrom I.O."/>
            <person name="Guillou S."/>
            <person name="Cros-Aarteil S."/>
            <person name="Calhoun S."/>
            <person name="Haridas S."/>
            <person name="Kuo A."/>
            <person name="Mondo S."/>
            <person name="Pangilinan J."/>
            <person name="Riley R."/>
            <person name="Labutti K."/>
            <person name="Andreopoulos B."/>
            <person name="Lipzen A."/>
            <person name="Chen C."/>
            <person name="Yanf M."/>
            <person name="Daum C."/>
            <person name="Ng V."/>
            <person name="Clum A."/>
            <person name="Ohm R."/>
            <person name="Martin F."/>
            <person name="Silar P."/>
            <person name="Natvig D."/>
            <person name="Lalanne C."/>
            <person name="Gautier V."/>
            <person name="Ament-Velasquez S.L."/>
            <person name="Kruys A."/>
            <person name="Hutchinson M.I."/>
            <person name="Powell A.J."/>
            <person name="Barry K."/>
            <person name="Miller A.N."/>
            <person name="Grigoriev I.V."/>
            <person name="Debuchy R."/>
            <person name="Gladieux P."/>
            <person name="Thoren M.H."/>
            <person name="Johannesson H."/>
        </authorList>
    </citation>
    <scope>NUCLEOTIDE SEQUENCE</scope>
    <source>
        <strain evidence="9">CBS 532.94</strain>
    </source>
</reference>
<feature type="domain" description="Zn(2)-C6 fungal-type" evidence="8">
    <location>
        <begin position="10"/>
        <end position="40"/>
    </location>
</feature>
<protein>
    <submittedName>
        <fullName evidence="9">Fungal-specific transcription factor domain-containing protein</fullName>
    </submittedName>
</protein>
<gene>
    <name evidence="9" type="ORF">C8A03DRAFT_31464</name>
</gene>
<dbReference type="GO" id="GO:0003677">
    <property type="term" value="F:DNA binding"/>
    <property type="evidence" value="ECO:0007669"/>
    <property type="project" value="UniProtKB-KW"/>
</dbReference>
<dbReference type="PROSITE" id="PS50048">
    <property type="entry name" value="ZN2_CY6_FUNGAL_2"/>
    <property type="match status" value="1"/>
</dbReference>
<keyword evidence="5" id="KW-0804">Transcription</keyword>
<sequence length="631" mass="70290">MATKVRSSGGCWTCRLRRKKCDEERPLCKGCLALEIDCLYSDDKPDWMDGGEKQKQRAEWLKKEVKRKAAHRRELRYLQGLEVRLESLDASLTDDSDSPAPKNLINAAPVFANPPDASTSYHGTLDSAPNSASNGAPTPDTSVSVPSPDGHLGRRASPGLDLRPTLSQEAEAHSAMMYLDYVFPFLFPYYRPSFADVGRGWLLVLLTKNKALFHSALSLAGYFHGIVLSHIQDAPPACHSHNAEALHEQQGLALQWLQLEMQDIITRGVKGNLREASRVMASIIQLMTCDVAIAKPGNWVMHLGAATELFNEIMKHHATTEHGTTCFMAVLLQLGSRPFSWTPKNHPWGSDQATLRFFTAQLLFFDTLASTALQRPPRLQQWHPHLLTMLDEEEIRKHWPDSEKEQTLPHINLQEFLGVENWVVTSIAETAALDHWKKEMKGTGSLSFTQLLTRAAPIEHRLRTALQALEETSIGQGGPASVDGPQYFLQYFAGSFSPQLMHGITLNTRIWAQAALTYLSLVLSGWQPSCPEIQQSVAKTIDMLLSLPSPDCLRTLVWPFTVTGCLAAPSQEHIFRGMVEGMGPLKVFGTIREGFAIMCKVWENRAEIDKNPDQWDLAACLNCLSQPALLI</sequence>
<dbReference type="Gene3D" id="4.10.240.10">
    <property type="entry name" value="Zn(2)-C6 fungal-type DNA-binding domain"/>
    <property type="match status" value="1"/>
</dbReference>
<feature type="compositionally biased region" description="Polar residues" evidence="7">
    <location>
        <begin position="116"/>
        <end position="136"/>
    </location>
</feature>
<dbReference type="GO" id="GO:0000981">
    <property type="term" value="F:DNA-binding transcription factor activity, RNA polymerase II-specific"/>
    <property type="evidence" value="ECO:0007669"/>
    <property type="project" value="InterPro"/>
</dbReference>
<dbReference type="SUPFAM" id="SSF57701">
    <property type="entry name" value="Zn2/Cys6 DNA-binding domain"/>
    <property type="match status" value="1"/>
</dbReference>
<keyword evidence="2" id="KW-0862">Zinc</keyword>
<dbReference type="PANTHER" id="PTHR37534">
    <property type="entry name" value="TRANSCRIPTIONAL ACTIVATOR PROTEIN UGA3"/>
    <property type="match status" value="1"/>
</dbReference>
<evidence type="ECO:0000256" key="2">
    <source>
        <dbReference type="ARBA" id="ARBA00022833"/>
    </source>
</evidence>
<dbReference type="EMBL" id="MU860040">
    <property type="protein sequence ID" value="KAK4240439.1"/>
    <property type="molecule type" value="Genomic_DNA"/>
</dbReference>
<evidence type="ECO:0000259" key="8">
    <source>
        <dbReference type="PROSITE" id="PS50048"/>
    </source>
</evidence>
<dbReference type="Proteomes" id="UP001303760">
    <property type="component" value="Unassembled WGS sequence"/>
</dbReference>
<evidence type="ECO:0000256" key="5">
    <source>
        <dbReference type="ARBA" id="ARBA00023163"/>
    </source>
</evidence>
<dbReference type="Pfam" id="PF11951">
    <property type="entry name" value="Fungal_trans_2"/>
    <property type="match status" value="1"/>
</dbReference>
<comment type="caution">
    <text evidence="9">The sequence shown here is derived from an EMBL/GenBank/DDBJ whole genome shotgun (WGS) entry which is preliminary data.</text>
</comment>
<name>A0AAN7HHA4_9PEZI</name>
<keyword evidence="3" id="KW-0805">Transcription regulation</keyword>
<evidence type="ECO:0000256" key="1">
    <source>
        <dbReference type="ARBA" id="ARBA00004123"/>
    </source>
</evidence>
<accession>A0AAN7HHA4</accession>
<keyword evidence="4" id="KW-0238">DNA-binding</keyword>
<dbReference type="PANTHER" id="PTHR37534:SF20">
    <property type="entry name" value="PRO1A C6 ZINK-FINGER PROTEIN"/>
    <property type="match status" value="1"/>
</dbReference>
<dbReference type="Pfam" id="PF00172">
    <property type="entry name" value="Zn_clus"/>
    <property type="match status" value="1"/>
</dbReference>
<dbReference type="GO" id="GO:0005634">
    <property type="term" value="C:nucleus"/>
    <property type="evidence" value="ECO:0007669"/>
    <property type="project" value="UniProtKB-SubCell"/>
</dbReference>
<dbReference type="CDD" id="cd00067">
    <property type="entry name" value="GAL4"/>
    <property type="match status" value="1"/>
</dbReference>
<dbReference type="PROSITE" id="PS00463">
    <property type="entry name" value="ZN2_CY6_FUNGAL_1"/>
    <property type="match status" value="1"/>
</dbReference>
<dbReference type="InterPro" id="IPR001138">
    <property type="entry name" value="Zn2Cys6_DnaBD"/>
</dbReference>
<dbReference type="InterPro" id="IPR021858">
    <property type="entry name" value="Fun_TF"/>
</dbReference>
<evidence type="ECO:0000256" key="4">
    <source>
        <dbReference type="ARBA" id="ARBA00023125"/>
    </source>
</evidence>
<organism evidence="9 10">
    <name type="scientific">Achaetomium macrosporum</name>
    <dbReference type="NCBI Taxonomy" id="79813"/>
    <lineage>
        <taxon>Eukaryota</taxon>
        <taxon>Fungi</taxon>
        <taxon>Dikarya</taxon>
        <taxon>Ascomycota</taxon>
        <taxon>Pezizomycotina</taxon>
        <taxon>Sordariomycetes</taxon>
        <taxon>Sordariomycetidae</taxon>
        <taxon>Sordariales</taxon>
        <taxon>Chaetomiaceae</taxon>
        <taxon>Achaetomium</taxon>
    </lineage>
</organism>
<reference evidence="9" key="1">
    <citation type="journal article" date="2023" name="Mol. Phylogenet. Evol.">
        <title>Genome-scale phylogeny and comparative genomics of the fungal order Sordariales.</title>
        <authorList>
            <person name="Hensen N."/>
            <person name="Bonometti L."/>
            <person name="Westerberg I."/>
            <person name="Brannstrom I.O."/>
            <person name="Guillou S."/>
            <person name="Cros-Aarteil S."/>
            <person name="Calhoun S."/>
            <person name="Haridas S."/>
            <person name="Kuo A."/>
            <person name="Mondo S."/>
            <person name="Pangilinan J."/>
            <person name="Riley R."/>
            <person name="LaButti K."/>
            <person name="Andreopoulos B."/>
            <person name="Lipzen A."/>
            <person name="Chen C."/>
            <person name="Yan M."/>
            <person name="Daum C."/>
            <person name="Ng V."/>
            <person name="Clum A."/>
            <person name="Steindorff A."/>
            <person name="Ohm R.A."/>
            <person name="Martin F."/>
            <person name="Silar P."/>
            <person name="Natvig D.O."/>
            <person name="Lalanne C."/>
            <person name="Gautier V."/>
            <person name="Ament-Velasquez S.L."/>
            <person name="Kruys A."/>
            <person name="Hutchinson M.I."/>
            <person name="Powell A.J."/>
            <person name="Barry K."/>
            <person name="Miller A.N."/>
            <person name="Grigoriev I.V."/>
            <person name="Debuchy R."/>
            <person name="Gladieux P."/>
            <person name="Hiltunen Thoren M."/>
            <person name="Johannesson H."/>
        </authorList>
    </citation>
    <scope>NUCLEOTIDE SEQUENCE</scope>
    <source>
        <strain evidence="9">CBS 532.94</strain>
    </source>
</reference>
<feature type="compositionally biased region" description="Low complexity" evidence="7">
    <location>
        <begin position="137"/>
        <end position="149"/>
    </location>
</feature>
<dbReference type="InterPro" id="IPR036864">
    <property type="entry name" value="Zn2-C6_fun-type_DNA-bd_sf"/>
</dbReference>
<keyword evidence="6" id="KW-0539">Nucleus</keyword>
<evidence type="ECO:0000313" key="10">
    <source>
        <dbReference type="Proteomes" id="UP001303760"/>
    </source>
</evidence>
<proteinExistence type="predicted"/>
<comment type="subcellular location">
    <subcellularLocation>
        <location evidence="1">Nucleus</location>
    </subcellularLocation>
</comment>
<feature type="region of interest" description="Disordered" evidence="7">
    <location>
        <begin position="116"/>
        <end position="163"/>
    </location>
</feature>
<keyword evidence="10" id="KW-1185">Reference proteome</keyword>